<dbReference type="Pfam" id="PF05746">
    <property type="entry name" value="DALR_1"/>
    <property type="match status" value="1"/>
</dbReference>
<keyword evidence="6 10" id="KW-0067">ATP-binding</keyword>
<comment type="catalytic activity">
    <reaction evidence="9 10">
        <text>tRNA(Gly) + glycine + ATP = glycyl-tRNA(Gly) + AMP + diphosphate</text>
        <dbReference type="Rhea" id="RHEA:16013"/>
        <dbReference type="Rhea" id="RHEA-COMP:9664"/>
        <dbReference type="Rhea" id="RHEA-COMP:9683"/>
        <dbReference type="ChEBI" id="CHEBI:30616"/>
        <dbReference type="ChEBI" id="CHEBI:33019"/>
        <dbReference type="ChEBI" id="CHEBI:57305"/>
        <dbReference type="ChEBI" id="CHEBI:78442"/>
        <dbReference type="ChEBI" id="CHEBI:78522"/>
        <dbReference type="ChEBI" id="CHEBI:456215"/>
        <dbReference type="EC" id="6.1.1.14"/>
    </reaction>
</comment>
<dbReference type="EMBL" id="AP025592">
    <property type="protein sequence ID" value="BDG08045.1"/>
    <property type="molecule type" value="Genomic_DNA"/>
</dbReference>
<evidence type="ECO:0000256" key="2">
    <source>
        <dbReference type="ARBA" id="ARBA00008226"/>
    </source>
</evidence>
<evidence type="ECO:0000256" key="7">
    <source>
        <dbReference type="ARBA" id="ARBA00022917"/>
    </source>
</evidence>
<name>A0ABM7X881_9BACT</name>
<evidence type="ECO:0000313" key="12">
    <source>
        <dbReference type="EMBL" id="BDG08045.1"/>
    </source>
</evidence>
<keyword evidence="7 10" id="KW-0648">Protein biosynthesis</keyword>
<dbReference type="Proteomes" id="UP001162734">
    <property type="component" value="Chromosome"/>
</dbReference>
<evidence type="ECO:0000256" key="1">
    <source>
        <dbReference type="ARBA" id="ARBA00004496"/>
    </source>
</evidence>
<dbReference type="PANTHER" id="PTHR30075">
    <property type="entry name" value="GLYCYL-TRNA SYNTHETASE"/>
    <property type="match status" value="1"/>
</dbReference>
<evidence type="ECO:0000256" key="9">
    <source>
        <dbReference type="ARBA" id="ARBA00047937"/>
    </source>
</evidence>
<dbReference type="InterPro" id="IPR008909">
    <property type="entry name" value="DALR_anticod-bd"/>
</dbReference>
<dbReference type="PROSITE" id="PS50861">
    <property type="entry name" value="AA_TRNA_LIGASE_II_GLYAB"/>
    <property type="match status" value="1"/>
</dbReference>
<dbReference type="HAMAP" id="MF_00255">
    <property type="entry name" value="Gly_tRNA_synth_beta"/>
    <property type="match status" value="1"/>
</dbReference>
<protein>
    <recommendedName>
        <fullName evidence="10">Glycine--tRNA ligase beta subunit</fullName>
        <ecNumber evidence="10">6.1.1.14</ecNumber>
    </recommendedName>
    <alternativeName>
        <fullName evidence="10">Glycyl-tRNA synthetase beta subunit</fullName>
        <shortName evidence="10">GlyRS</shortName>
    </alternativeName>
</protein>
<evidence type="ECO:0000256" key="3">
    <source>
        <dbReference type="ARBA" id="ARBA00022490"/>
    </source>
</evidence>
<sequence length="705" mass="75953">MADLLFEIGTEELPAGMVPSALRQLEEDLGKALDEARLAHGAVRAVGTPRRLAVVAEGVAAKQPDARTEALGPSVQAAFDAAGKPTPAALGFARSQGVEVAALKRAQTPKGERLAVEKLEKGQKAEKVLPGLLEALLPRIRFRKAMRWGDETVTFARPVRWLVALYGGKVLPVRYGDVASGAETRGHRFVAPRPVKLKGTYADYVAKLRQAGVIVDPVERKALVEKQLAQAARKAGGAVRPDPALVDQVTFLVESPTAIAGTFEESNLSLPAEVVVSEMRNHQRYFAVVDGKGRLQNRFIAVSGTPVKDPKVARHGYERVLRARLADARFFFEEDRKRSLESRVGDLGRRTYQAKLGSELERVERIGQIALALAGQLGLGGRAPELDRAARLCKADLGTGMVGEFPELQGIMGAHYARLEGIDPEVAAAIEDHYRPIGAAEEMPRGDLGALVGLADRLHQLAGIIGVGEKATGAADPFGLRRAAIGLVRILVDRGYHLSLAAAVDGALAAVGPKLVLPREQVKAQVLDFVRGRLKALWSEGADGDLVEAVLSAGFDDVVDARERLAALAEVKRRPDFVPLAVAFKRVANIQEKAQGEGTGRVDPGLLRDDAERALEAEVGRVEEEVVRLRERRDYPAVLRAVAALKPAVDRFFDEVMVMVDDPAVRGNRLALMKRVAALFADVADFRRIQAELPPAEPAQAAGGR</sequence>
<dbReference type="InterPro" id="IPR006194">
    <property type="entry name" value="Gly-tRNA-synth_heterodimer"/>
</dbReference>
<reference evidence="13" key="1">
    <citation type="journal article" date="2022" name="Int. J. Syst. Evol. Microbiol.">
        <title>Anaeromyxobacter oryzae sp. nov., Anaeromyxobacter diazotrophicus sp. nov. and Anaeromyxobacter paludicola sp. nov., isolated from paddy soils.</title>
        <authorList>
            <person name="Itoh H."/>
            <person name="Xu Z."/>
            <person name="Mise K."/>
            <person name="Masuda Y."/>
            <person name="Ushijima N."/>
            <person name="Hayakawa C."/>
            <person name="Shiratori Y."/>
            <person name="Senoo K."/>
        </authorList>
    </citation>
    <scope>NUCLEOTIDE SEQUENCE [LARGE SCALE GENOMIC DNA]</scope>
    <source>
        <strain evidence="13">Red630</strain>
    </source>
</reference>
<dbReference type="RefSeq" id="WP_248345166.1">
    <property type="nucleotide sequence ID" value="NZ_AP025592.1"/>
</dbReference>
<organism evidence="12 13">
    <name type="scientific">Anaeromyxobacter paludicola</name>
    <dbReference type="NCBI Taxonomy" id="2918171"/>
    <lineage>
        <taxon>Bacteria</taxon>
        <taxon>Pseudomonadati</taxon>
        <taxon>Myxococcota</taxon>
        <taxon>Myxococcia</taxon>
        <taxon>Myxococcales</taxon>
        <taxon>Cystobacterineae</taxon>
        <taxon>Anaeromyxobacteraceae</taxon>
        <taxon>Anaeromyxobacter</taxon>
    </lineage>
</organism>
<keyword evidence="8 10" id="KW-0030">Aminoacyl-tRNA synthetase</keyword>
<keyword evidence="4 10" id="KW-0436">Ligase</keyword>
<evidence type="ECO:0000256" key="8">
    <source>
        <dbReference type="ARBA" id="ARBA00023146"/>
    </source>
</evidence>
<evidence type="ECO:0000256" key="6">
    <source>
        <dbReference type="ARBA" id="ARBA00022840"/>
    </source>
</evidence>
<dbReference type="EC" id="6.1.1.14" evidence="10"/>
<evidence type="ECO:0000313" key="13">
    <source>
        <dbReference type="Proteomes" id="UP001162734"/>
    </source>
</evidence>
<keyword evidence="3 10" id="KW-0963">Cytoplasm</keyword>
<evidence type="ECO:0000256" key="4">
    <source>
        <dbReference type="ARBA" id="ARBA00022598"/>
    </source>
</evidence>
<dbReference type="PRINTS" id="PR01045">
    <property type="entry name" value="TRNASYNTHGB"/>
</dbReference>
<evidence type="ECO:0000259" key="11">
    <source>
        <dbReference type="SMART" id="SM00836"/>
    </source>
</evidence>
<comment type="similarity">
    <text evidence="2 10">Belongs to the class-II aminoacyl-tRNA synthetase family.</text>
</comment>
<dbReference type="GO" id="GO:0016874">
    <property type="term" value="F:ligase activity"/>
    <property type="evidence" value="ECO:0007669"/>
    <property type="project" value="UniProtKB-KW"/>
</dbReference>
<proteinExistence type="inferred from homology"/>
<dbReference type="InterPro" id="IPR015944">
    <property type="entry name" value="Gly-tRNA-synth_bsu"/>
</dbReference>
<evidence type="ECO:0000256" key="5">
    <source>
        <dbReference type="ARBA" id="ARBA00022741"/>
    </source>
</evidence>
<comment type="subunit">
    <text evidence="10">Tetramer of two alpha and two beta subunits.</text>
</comment>
<keyword evidence="13" id="KW-1185">Reference proteome</keyword>
<evidence type="ECO:0000256" key="10">
    <source>
        <dbReference type="HAMAP-Rule" id="MF_00255"/>
    </source>
</evidence>
<dbReference type="NCBIfam" id="TIGR00211">
    <property type="entry name" value="glyS"/>
    <property type="match status" value="1"/>
</dbReference>
<dbReference type="Pfam" id="PF02092">
    <property type="entry name" value="tRNA_synt_2f"/>
    <property type="match status" value="1"/>
</dbReference>
<comment type="subcellular location">
    <subcellularLocation>
        <location evidence="1 10">Cytoplasm</location>
    </subcellularLocation>
</comment>
<feature type="domain" description="DALR anticodon binding" evidence="11">
    <location>
        <begin position="586"/>
        <end position="693"/>
    </location>
</feature>
<dbReference type="PANTHER" id="PTHR30075:SF2">
    <property type="entry name" value="GLYCINE--TRNA LIGASE, CHLOROPLASTIC_MITOCHONDRIAL 2"/>
    <property type="match status" value="1"/>
</dbReference>
<dbReference type="SUPFAM" id="SSF109604">
    <property type="entry name" value="HD-domain/PDEase-like"/>
    <property type="match status" value="1"/>
</dbReference>
<gene>
    <name evidence="10 12" type="primary">glyS</name>
    <name evidence="12" type="ORF">AMPC_11580</name>
</gene>
<dbReference type="SMART" id="SM00836">
    <property type="entry name" value="DALR_1"/>
    <property type="match status" value="1"/>
</dbReference>
<accession>A0ABM7X881</accession>
<keyword evidence="5 10" id="KW-0547">Nucleotide-binding</keyword>